<evidence type="ECO:0000313" key="3">
    <source>
        <dbReference type="EMBL" id="MES1921637.1"/>
    </source>
</evidence>
<gene>
    <name evidence="3" type="primary">USP15_1</name>
    <name evidence="3" type="ORF">MHBO_003166</name>
</gene>
<dbReference type="InterPro" id="IPR028889">
    <property type="entry name" value="USP"/>
</dbReference>
<reference evidence="3 4" key="1">
    <citation type="journal article" date="2024" name="BMC Biol.">
        <title>Comparative genomics of Ascetosporea gives new insight into the evolutionary basis for animal parasitism in Rhizaria.</title>
        <authorList>
            <person name="Hiltunen Thoren M."/>
            <person name="Onut-Brannstrom I."/>
            <person name="Alfjorden A."/>
            <person name="Peckova H."/>
            <person name="Swords F."/>
            <person name="Hooper C."/>
            <person name="Holzer A.S."/>
            <person name="Bass D."/>
            <person name="Burki F."/>
        </authorList>
    </citation>
    <scope>NUCLEOTIDE SEQUENCE [LARGE SCALE GENOMIC DNA]</scope>
    <source>
        <strain evidence="3">20-A016</strain>
    </source>
</reference>
<proteinExistence type="predicted"/>
<evidence type="ECO:0000259" key="2">
    <source>
        <dbReference type="PROSITE" id="PS50235"/>
    </source>
</evidence>
<dbReference type="SUPFAM" id="SSF54001">
    <property type="entry name" value="Cysteine proteinases"/>
    <property type="match status" value="1"/>
</dbReference>
<feature type="compositionally biased region" description="Polar residues" evidence="1">
    <location>
        <begin position="325"/>
        <end position="340"/>
    </location>
</feature>
<dbReference type="GO" id="GO:0004843">
    <property type="term" value="F:cysteine-type deubiquitinase activity"/>
    <property type="evidence" value="ECO:0007669"/>
    <property type="project" value="UniProtKB-EC"/>
</dbReference>
<dbReference type="InterPro" id="IPR038765">
    <property type="entry name" value="Papain-like_cys_pep_sf"/>
</dbReference>
<organism evidence="3 4">
    <name type="scientific">Bonamia ostreae</name>
    <dbReference type="NCBI Taxonomy" id="126728"/>
    <lineage>
        <taxon>Eukaryota</taxon>
        <taxon>Sar</taxon>
        <taxon>Rhizaria</taxon>
        <taxon>Endomyxa</taxon>
        <taxon>Ascetosporea</taxon>
        <taxon>Haplosporida</taxon>
        <taxon>Bonamia</taxon>
    </lineage>
</organism>
<accession>A0ABV2AQK0</accession>
<keyword evidence="4" id="KW-1185">Reference proteome</keyword>
<sequence>MRKMWSGETGVVSPSDLKLCIGQFAPRFSGYNQQDSSELLFFLLDGLHEDLNLVKQKPFTENIEQNGRCDKVVAREAWDTHLKRNRSIIVDHFQGQIKSTLVCPSCDFVSEMFDPFLALSLPMFSSETRMLPVTLVPGSKSKRCIRMVLELHRFGTIRDVRMKVCKMLNCDENDIVITEIYEKRGYRFKKDNQSINSILKNDLIFIYVVKDHLKKFYIENSNNATRSNGKMEENDDFQDNGNFAKNEKGNFAENGQEHINKKEKIENDKKDEKMKKLDKNLNLDEEKIGEKVEKMYSENDEKENEKTVCENENDKENDEIIEENGNVQQNQNDSYYNFPP</sequence>
<dbReference type="Gene3D" id="3.90.70.10">
    <property type="entry name" value="Cysteine proteinases"/>
    <property type="match status" value="1"/>
</dbReference>
<dbReference type="InterPro" id="IPR001394">
    <property type="entry name" value="Peptidase_C19_UCH"/>
</dbReference>
<feature type="domain" description="USP" evidence="2">
    <location>
        <begin position="1"/>
        <end position="340"/>
    </location>
</feature>
<evidence type="ECO:0000256" key="1">
    <source>
        <dbReference type="SAM" id="MobiDB-lite"/>
    </source>
</evidence>
<evidence type="ECO:0000313" key="4">
    <source>
        <dbReference type="Proteomes" id="UP001439008"/>
    </source>
</evidence>
<feature type="non-terminal residue" evidence="3">
    <location>
        <position position="340"/>
    </location>
</feature>
<feature type="compositionally biased region" description="Basic and acidic residues" evidence="1">
    <location>
        <begin position="245"/>
        <end position="314"/>
    </location>
</feature>
<protein>
    <submittedName>
        <fullName evidence="3">Ubiquitin carboxyl-terminal hydrolase 15</fullName>
        <ecNumber evidence="3">3.4.19.12</ecNumber>
    </submittedName>
</protein>
<keyword evidence="3" id="KW-0378">Hydrolase</keyword>
<dbReference type="EC" id="3.4.19.12" evidence="3"/>
<dbReference type="Proteomes" id="UP001439008">
    <property type="component" value="Unassembled WGS sequence"/>
</dbReference>
<comment type="caution">
    <text evidence="3">The sequence shown here is derived from an EMBL/GenBank/DDBJ whole genome shotgun (WGS) entry which is preliminary data.</text>
</comment>
<dbReference type="PROSITE" id="PS50235">
    <property type="entry name" value="USP_3"/>
    <property type="match status" value="1"/>
</dbReference>
<feature type="region of interest" description="Disordered" evidence="1">
    <location>
        <begin position="224"/>
        <end position="340"/>
    </location>
</feature>
<dbReference type="EMBL" id="JBDODL010001575">
    <property type="protein sequence ID" value="MES1921637.1"/>
    <property type="molecule type" value="Genomic_DNA"/>
</dbReference>
<dbReference type="Pfam" id="PF00443">
    <property type="entry name" value="UCH"/>
    <property type="match status" value="1"/>
</dbReference>
<dbReference type="InterPro" id="IPR050185">
    <property type="entry name" value="Ub_carboxyl-term_hydrolase"/>
</dbReference>
<dbReference type="PANTHER" id="PTHR21646">
    <property type="entry name" value="UBIQUITIN CARBOXYL-TERMINAL HYDROLASE"/>
    <property type="match status" value="1"/>
</dbReference>
<dbReference type="PANTHER" id="PTHR21646:SF46">
    <property type="entry name" value="UBIQUITIN CARBOXYL-TERMINAL HYDROLASE"/>
    <property type="match status" value="1"/>
</dbReference>
<name>A0ABV2AQK0_9EUKA</name>